<evidence type="ECO:0000313" key="2">
    <source>
        <dbReference type="EMBL" id="RPB26473.1"/>
    </source>
</evidence>
<proteinExistence type="predicted"/>
<dbReference type="STRING" id="1051890.A0A3N4LU88"/>
<dbReference type="OrthoDB" id="5304883at2759"/>
<dbReference type="PANTHER" id="PTHR15615">
    <property type="match status" value="1"/>
</dbReference>
<evidence type="ECO:0000313" key="3">
    <source>
        <dbReference type="Proteomes" id="UP000267821"/>
    </source>
</evidence>
<sequence>MRHTPASSRGNSAPNTPPLSILTAEDKDVFNLPAVEALRLMARAIEVLVSFTGDIPPTPPLSQPTSPALSAVNDKGLQTPSQSPNMDSSTLNAGFSFGSESNCDLDGVKVKKHSSKPIEEEEGKFIAAGVDNAIQHGAITRKFWSKSVPEIPIEDYIFRIHRFCPMSTAVYIAASVYLHRLAVVDRILPITRYNVHRLVLASLRVASKACEDLSHSHKRFAKVGGLSENELSRLEVSFCFLVNFELQISKSVMDRQVAALRNIAATQVMMGKPALQPRMPKNIQHRPTTVYVDC</sequence>
<dbReference type="Gene3D" id="1.10.472.10">
    <property type="entry name" value="Cyclin-like"/>
    <property type="match status" value="1"/>
</dbReference>
<gene>
    <name evidence="2" type="ORF">L211DRAFT_679711</name>
</gene>
<dbReference type="InterPro" id="IPR013922">
    <property type="entry name" value="Cyclin_PHO80-like"/>
</dbReference>
<accession>A0A3N4LU88</accession>
<feature type="region of interest" description="Disordered" evidence="1">
    <location>
        <begin position="56"/>
        <end position="86"/>
    </location>
</feature>
<dbReference type="InParanoid" id="A0A3N4LU88"/>
<keyword evidence="3" id="KW-1185">Reference proteome</keyword>
<feature type="compositionally biased region" description="Polar residues" evidence="1">
    <location>
        <begin position="76"/>
        <end position="86"/>
    </location>
</feature>
<dbReference type="AlphaFoldDB" id="A0A3N4LU88"/>
<feature type="region of interest" description="Disordered" evidence="1">
    <location>
        <begin position="1"/>
        <end position="20"/>
    </location>
</feature>
<dbReference type="GO" id="GO:0000307">
    <property type="term" value="C:cyclin-dependent protein kinase holoenzyme complex"/>
    <property type="evidence" value="ECO:0007669"/>
    <property type="project" value="TreeGrafter"/>
</dbReference>
<dbReference type="CDD" id="cd20558">
    <property type="entry name" value="CYCLIN_ScPCL7-like"/>
    <property type="match status" value="1"/>
</dbReference>
<dbReference type="GO" id="GO:0005634">
    <property type="term" value="C:nucleus"/>
    <property type="evidence" value="ECO:0007669"/>
    <property type="project" value="TreeGrafter"/>
</dbReference>
<reference evidence="2 3" key="1">
    <citation type="journal article" date="2018" name="Nat. Ecol. Evol.">
        <title>Pezizomycetes genomes reveal the molecular basis of ectomycorrhizal truffle lifestyle.</title>
        <authorList>
            <person name="Murat C."/>
            <person name="Payen T."/>
            <person name="Noel B."/>
            <person name="Kuo A."/>
            <person name="Morin E."/>
            <person name="Chen J."/>
            <person name="Kohler A."/>
            <person name="Krizsan K."/>
            <person name="Balestrini R."/>
            <person name="Da Silva C."/>
            <person name="Montanini B."/>
            <person name="Hainaut M."/>
            <person name="Levati E."/>
            <person name="Barry K.W."/>
            <person name="Belfiori B."/>
            <person name="Cichocki N."/>
            <person name="Clum A."/>
            <person name="Dockter R.B."/>
            <person name="Fauchery L."/>
            <person name="Guy J."/>
            <person name="Iotti M."/>
            <person name="Le Tacon F."/>
            <person name="Lindquist E.A."/>
            <person name="Lipzen A."/>
            <person name="Malagnac F."/>
            <person name="Mello A."/>
            <person name="Molinier V."/>
            <person name="Miyauchi S."/>
            <person name="Poulain J."/>
            <person name="Riccioni C."/>
            <person name="Rubini A."/>
            <person name="Sitrit Y."/>
            <person name="Splivallo R."/>
            <person name="Traeger S."/>
            <person name="Wang M."/>
            <person name="Zifcakova L."/>
            <person name="Wipf D."/>
            <person name="Zambonelli A."/>
            <person name="Paolocci F."/>
            <person name="Nowrousian M."/>
            <person name="Ottonello S."/>
            <person name="Baldrian P."/>
            <person name="Spatafora J.W."/>
            <person name="Henrissat B."/>
            <person name="Nagy L.G."/>
            <person name="Aury J.M."/>
            <person name="Wincker P."/>
            <person name="Grigoriev I.V."/>
            <person name="Bonfante P."/>
            <person name="Martin F.M."/>
        </authorList>
    </citation>
    <scope>NUCLEOTIDE SEQUENCE [LARGE SCALE GENOMIC DNA]</scope>
    <source>
        <strain evidence="2 3">ATCC MYA-4762</strain>
    </source>
</reference>
<dbReference type="SUPFAM" id="SSF47954">
    <property type="entry name" value="Cyclin-like"/>
    <property type="match status" value="1"/>
</dbReference>
<dbReference type="GO" id="GO:0016538">
    <property type="term" value="F:cyclin-dependent protein serine/threonine kinase regulator activity"/>
    <property type="evidence" value="ECO:0007669"/>
    <property type="project" value="TreeGrafter"/>
</dbReference>
<organism evidence="2 3">
    <name type="scientific">Terfezia boudieri ATCC MYA-4762</name>
    <dbReference type="NCBI Taxonomy" id="1051890"/>
    <lineage>
        <taxon>Eukaryota</taxon>
        <taxon>Fungi</taxon>
        <taxon>Dikarya</taxon>
        <taxon>Ascomycota</taxon>
        <taxon>Pezizomycotina</taxon>
        <taxon>Pezizomycetes</taxon>
        <taxon>Pezizales</taxon>
        <taxon>Pezizaceae</taxon>
        <taxon>Terfezia</taxon>
    </lineage>
</organism>
<dbReference type="Proteomes" id="UP000267821">
    <property type="component" value="Unassembled WGS sequence"/>
</dbReference>
<dbReference type="GO" id="GO:0019901">
    <property type="term" value="F:protein kinase binding"/>
    <property type="evidence" value="ECO:0007669"/>
    <property type="project" value="InterPro"/>
</dbReference>
<feature type="compositionally biased region" description="Polar residues" evidence="1">
    <location>
        <begin position="1"/>
        <end position="14"/>
    </location>
</feature>
<dbReference type="InterPro" id="IPR036915">
    <property type="entry name" value="Cyclin-like_sf"/>
</dbReference>
<dbReference type="Pfam" id="PF08613">
    <property type="entry name" value="Cyclin"/>
    <property type="match status" value="1"/>
</dbReference>
<name>A0A3N4LU88_9PEZI</name>
<evidence type="ECO:0000256" key="1">
    <source>
        <dbReference type="SAM" id="MobiDB-lite"/>
    </source>
</evidence>
<dbReference type="EMBL" id="ML121534">
    <property type="protein sequence ID" value="RPB26473.1"/>
    <property type="molecule type" value="Genomic_DNA"/>
</dbReference>
<protein>
    <submittedName>
        <fullName evidence="2">Cyclin-domain-containing protein</fullName>
    </submittedName>
</protein>
<dbReference type="PANTHER" id="PTHR15615:SF32">
    <property type="entry name" value="PROTEIN KINASE COMPLEX COMPONENT, PUTATIVE (AFU_ORTHOLOGUE AFUA_2G07660)-RELATED"/>
    <property type="match status" value="1"/>
</dbReference>